<dbReference type="GO" id="GO:0007160">
    <property type="term" value="P:cell-matrix adhesion"/>
    <property type="evidence" value="ECO:0007669"/>
    <property type="project" value="TreeGrafter"/>
</dbReference>
<dbReference type="SUPFAM" id="SSF69687">
    <property type="entry name" value="Integrin beta tail domain"/>
    <property type="match status" value="1"/>
</dbReference>
<dbReference type="InterPro" id="IPR057243">
    <property type="entry name" value="Integrin_I-EGF_CS"/>
</dbReference>
<dbReference type="PANTHER" id="PTHR10082">
    <property type="entry name" value="INTEGRIN BETA SUBUNIT"/>
    <property type="match status" value="1"/>
</dbReference>
<proteinExistence type="predicted"/>
<dbReference type="Proteomes" id="UP000326759">
    <property type="component" value="Unassembled WGS sequence"/>
</dbReference>
<accession>A0A5N5SPP9</accession>
<feature type="domain" description="Integrin beta subunit tail" evidence="6">
    <location>
        <begin position="76"/>
        <end position="149"/>
    </location>
</feature>
<dbReference type="GO" id="GO:0009986">
    <property type="term" value="C:cell surface"/>
    <property type="evidence" value="ECO:0007669"/>
    <property type="project" value="TreeGrafter"/>
</dbReference>
<organism evidence="7 8">
    <name type="scientific">Armadillidium nasatum</name>
    <dbReference type="NCBI Taxonomy" id="96803"/>
    <lineage>
        <taxon>Eukaryota</taxon>
        <taxon>Metazoa</taxon>
        <taxon>Ecdysozoa</taxon>
        <taxon>Arthropoda</taxon>
        <taxon>Crustacea</taxon>
        <taxon>Multicrustacea</taxon>
        <taxon>Malacostraca</taxon>
        <taxon>Eumalacostraca</taxon>
        <taxon>Peracarida</taxon>
        <taxon>Isopoda</taxon>
        <taxon>Oniscidea</taxon>
        <taxon>Crinocheta</taxon>
        <taxon>Armadillidiidae</taxon>
        <taxon>Armadillidium</taxon>
    </lineage>
</organism>
<dbReference type="SMART" id="SM01242">
    <property type="entry name" value="Integrin_B_tail"/>
    <property type="match status" value="1"/>
</dbReference>
<evidence type="ECO:0000313" key="8">
    <source>
        <dbReference type="Proteomes" id="UP000326759"/>
    </source>
</evidence>
<dbReference type="InterPro" id="IPR036349">
    <property type="entry name" value="Integrin_bsu_tail_dom_sf"/>
</dbReference>
<evidence type="ECO:0000256" key="1">
    <source>
        <dbReference type="ARBA" id="ARBA00022729"/>
    </source>
</evidence>
<name>A0A5N5SPP9_9CRUS</name>
<dbReference type="GO" id="GO:0007229">
    <property type="term" value="P:integrin-mediated signaling pathway"/>
    <property type="evidence" value="ECO:0007669"/>
    <property type="project" value="UniProtKB-KW"/>
</dbReference>
<dbReference type="InterPro" id="IPR012896">
    <property type="entry name" value="Integrin_bsu_tail"/>
</dbReference>
<evidence type="ECO:0000256" key="4">
    <source>
        <dbReference type="ARBA" id="ARBA00023157"/>
    </source>
</evidence>
<keyword evidence="3" id="KW-0812">Transmembrane</keyword>
<keyword evidence="5" id="KW-0325">Glycoprotein</keyword>
<keyword evidence="1" id="KW-0732">Signal</keyword>
<gene>
    <name evidence="7" type="primary">ITGB4</name>
    <name evidence="7" type="ORF">Anas_06009</name>
</gene>
<evidence type="ECO:0000256" key="2">
    <source>
        <dbReference type="ARBA" id="ARBA00022737"/>
    </source>
</evidence>
<keyword evidence="3" id="KW-1133">Transmembrane helix</keyword>
<dbReference type="PROSITE" id="PS00243">
    <property type="entry name" value="I_EGF_1"/>
    <property type="match status" value="1"/>
</dbReference>
<dbReference type="OrthoDB" id="410592at2759"/>
<dbReference type="GO" id="GO:0033627">
    <property type="term" value="P:cell adhesion mediated by integrin"/>
    <property type="evidence" value="ECO:0007669"/>
    <property type="project" value="TreeGrafter"/>
</dbReference>
<dbReference type="GO" id="GO:0098609">
    <property type="term" value="P:cell-cell adhesion"/>
    <property type="evidence" value="ECO:0007669"/>
    <property type="project" value="TreeGrafter"/>
</dbReference>
<dbReference type="Gene3D" id="2.10.25.10">
    <property type="entry name" value="Laminin"/>
    <property type="match status" value="2"/>
</dbReference>
<dbReference type="Pfam" id="PF07974">
    <property type="entry name" value="EGF_2"/>
    <property type="match status" value="1"/>
</dbReference>
<reference evidence="7 8" key="1">
    <citation type="journal article" date="2019" name="PLoS Biol.">
        <title>Sex chromosomes control vertical transmission of feminizing Wolbachia symbionts in an isopod.</title>
        <authorList>
            <person name="Becking T."/>
            <person name="Chebbi M.A."/>
            <person name="Giraud I."/>
            <person name="Moumen B."/>
            <person name="Laverre T."/>
            <person name="Caubet Y."/>
            <person name="Peccoud J."/>
            <person name="Gilbert C."/>
            <person name="Cordaux R."/>
        </authorList>
    </citation>
    <scope>NUCLEOTIDE SEQUENCE [LARGE SCALE GENOMIC DNA]</scope>
    <source>
        <strain evidence="7">ANa2</strain>
        <tissue evidence="7">Whole body excluding digestive tract and cuticle</tissue>
    </source>
</reference>
<dbReference type="PROSITE" id="PS52047">
    <property type="entry name" value="I_EGF_2"/>
    <property type="match status" value="1"/>
</dbReference>
<dbReference type="GO" id="GO:0016477">
    <property type="term" value="P:cell migration"/>
    <property type="evidence" value="ECO:0007669"/>
    <property type="project" value="TreeGrafter"/>
</dbReference>
<comment type="caution">
    <text evidence="7">The sequence shown here is derived from an EMBL/GenBank/DDBJ whole genome shotgun (WGS) entry which is preliminary data.</text>
</comment>
<dbReference type="SUPFAM" id="SSF57196">
    <property type="entry name" value="EGF/Laminin"/>
    <property type="match status" value="1"/>
</dbReference>
<dbReference type="PANTHER" id="PTHR10082:SF60">
    <property type="entry name" value="INTEGRIN BETA-PS"/>
    <property type="match status" value="1"/>
</dbReference>
<dbReference type="InterPro" id="IPR015812">
    <property type="entry name" value="Integrin_bsu"/>
</dbReference>
<dbReference type="GO" id="GO:0005925">
    <property type="term" value="C:focal adhesion"/>
    <property type="evidence" value="ECO:0007669"/>
    <property type="project" value="TreeGrafter"/>
</dbReference>
<evidence type="ECO:0000256" key="5">
    <source>
        <dbReference type="ARBA" id="ARBA00023180"/>
    </source>
</evidence>
<evidence type="ECO:0000256" key="3">
    <source>
        <dbReference type="ARBA" id="ARBA00022989"/>
    </source>
</evidence>
<dbReference type="InterPro" id="IPR013111">
    <property type="entry name" value="EGF_extracell"/>
</dbReference>
<dbReference type="EMBL" id="SEYY01022061">
    <property type="protein sequence ID" value="KAB7495842.1"/>
    <property type="molecule type" value="Genomic_DNA"/>
</dbReference>
<dbReference type="GO" id="GO:0008305">
    <property type="term" value="C:integrin complex"/>
    <property type="evidence" value="ECO:0007669"/>
    <property type="project" value="TreeGrafter"/>
</dbReference>
<keyword evidence="4" id="KW-1015">Disulfide bond</keyword>
<keyword evidence="3" id="KW-0472">Membrane</keyword>
<keyword evidence="8" id="KW-1185">Reference proteome</keyword>
<keyword evidence="2" id="KW-0677">Repeat</keyword>
<keyword evidence="7" id="KW-0401">Integrin</keyword>
<evidence type="ECO:0000259" key="6">
    <source>
        <dbReference type="SMART" id="SM01242"/>
    </source>
</evidence>
<dbReference type="GO" id="GO:0005178">
    <property type="term" value="F:integrin binding"/>
    <property type="evidence" value="ECO:0007669"/>
    <property type="project" value="TreeGrafter"/>
</dbReference>
<evidence type="ECO:0000313" key="7">
    <source>
        <dbReference type="EMBL" id="KAB7495842.1"/>
    </source>
</evidence>
<protein>
    <submittedName>
        <fullName evidence="7">Integrin beta-4</fullName>
    </submittedName>
</protein>
<dbReference type="AlphaFoldDB" id="A0A5N5SPP9"/>
<sequence>MLCGGSSRGQCRCSACICRPGYSGDSCECSLSTLECQKANGEVCSGKGKCVCNRCHCDESYAGKYCEESIYSASICERLKPCVLCMAYGKKYPSCEQCNIKVQMVDDLESSRATCFMINLGCILKYSYISPITEGDTMTVLAKKDRVCEL</sequence>